<reference evidence="2" key="1">
    <citation type="journal article" date="2014" name="Front. Microbiol.">
        <title>High frequency of phylogenetically diverse reductive dehalogenase-homologous genes in deep subseafloor sedimentary metagenomes.</title>
        <authorList>
            <person name="Kawai M."/>
            <person name="Futagami T."/>
            <person name="Toyoda A."/>
            <person name="Takaki Y."/>
            <person name="Nishi S."/>
            <person name="Hori S."/>
            <person name="Arai W."/>
            <person name="Tsubouchi T."/>
            <person name="Morono Y."/>
            <person name="Uchiyama I."/>
            <person name="Ito T."/>
            <person name="Fujiyama A."/>
            <person name="Inagaki F."/>
            <person name="Takami H."/>
        </authorList>
    </citation>
    <scope>NUCLEOTIDE SEQUENCE</scope>
    <source>
        <strain evidence="2">Expedition CK06-06</strain>
    </source>
</reference>
<accession>X1S8R0</accession>
<evidence type="ECO:0000313" key="2">
    <source>
        <dbReference type="EMBL" id="GAI75456.1"/>
    </source>
</evidence>
<dbReference type="Gene3D" id="3.40.630.30">
    <property type="match status" value="1"/>
</dbReference>
<evidence type="ECO:0000259" key="1">
    <source>
        <dbReference type="PROSITE" id="PS51186"/>
    </source>
</evidence>
<feature type="domain" description="N-acetyltransferase" evidence="1">
    <location>
        <begin position="8"/>
        <end position="150"/>
    </location>
</feature>
<organism evidence="2">
    <name type="scientific">marine sediment metagenome</name>
    <dbReference type="NCBI Taxonomy" id="412755"/>
    <lineage>
        <taxon>unclassified sequences</taxon>
        <taxon>metagenomes</taxon>
        <taxon>ecological metagenomes</taxon>
    </lineage>
</organism>
<dbReference type="SUPFAM" id="SSF55729">
    <property type="entry name" value="Acyl-CoA N-acyltransferases (Nat)"/>
    <property type="match status" value="1"/>
</dbReference>
<comment type="caution">
    <text evidence="2">The sequence shown here is derived from an EMBL/GenBank/DDBJ whole genome shotgun (WGS) entry which is preliminary data.</text>
</comment>
<name>X1S8R0_9ZZZZ</name>
<sequence length="160" mass="18933">MKYEHSLIKLIPADESHREFSYQVKKTAEGTYITQIWGWDENIQRDFHNKDWQDHKPEIIAYDCKPIGTIYITENEKCIKIRQFFILPEYQNKGIGSYLLKRILDKADRSGRITKLDYLKSSPVGSLYKRNGFQIVEVDEAFYYMERKPGGQIWKEGENG</sequence>
<dbReference type="InterPro" id="IPR000182">
    <property type="entry name" value="GNAT_dom"/>
</dbReference>
<proteinExistence type="predicted"/>
<dbReference type="EMBL" id="BARW01009046">
    <property type="protein sequence ID" value="GAI75456.1"/>
    <property type="molecule type" value="Genomic_DNA"/>
</dbReference>
<protein>
    <recommendedName>
        <fullName evidence="1">N-acetyltransferase domain-containing protein</fullName>
    </recommendedName>
</protein>
<dbReference type="Pfam" id="PF13508">
    <property type="entry name" value="Acetyltransf_7"/>
    <property type="match status" value="1"/>
</dbReference>
<dbReference type="InterPro" id="IPR016181">
    <property type="entry name" value="Acyl_CoA_acyltransferase"/>
</dbReference>
<dbReference type="AlphaFoldDB" id="X1S8R0"/>
<dbReference type="PROSITE" id="PS51186">
    <property type="entry name" value="GNAT"/>
    <property type="match status" value="1"/>
</dbReference>
<dbReference type="CDD" id="cd04301">
    <property type="entry name" value="NAT_SF"/>
    <property type="match status" value="1"/>
</dbReference>
<gene>
    <name evidence="2" type="ORF">S12H4_18340</name>
</gene>
<dbReference type="GO" id="GO:0016747">
    <property type="term" value="F:acyltransferase activity, transferring groups other than amino-acyl groups"/>
    <property type="evidence" value="ECO:0007669"/>
    <property type="project" value="InterPro"/>
</dbReference>